<proteinExistence type="predicted"/>
<gene>
    <name evidence="1" type="ORF">FOF44_07155</name>
</gene>
<evidence type="ECO:0000313" key="1">
    <source>
        <dbReference type="EMBL" id="TVO37379.1"/>
    </source>
</evidence>
<comment type="caution">
    <text evidence="1">The sequence shown here is derived from an EMBL/GenBank/DDBJ whole genome shotgun (WGS) entry which is preliminary data.</text>
</comment>
<organism evidence="1 2">
    <name type="scientific">Vibrio algivorus</name>
    <dbReference type="NCBI Taxonomy" id="1667024"/>
    <lineage>
        <taxon>Bacteria</taxon>
        <taxon>Pseudomonadati</taxon>
        <taxon>Pseudomonadota</taxon>
        <taxon>Gammaproteobacteria</taxon>
        <taxon>Vibrionales</taxon>
        <taxon>Vibrionaceae</taxon>
        <taxon>Vibrio</taxon>
    </lineage>
</organism>
<reference evidence="1 2" key="1">
    <citation type="submission" date="2019-07" db="EMBL/GenBank/DDBJ databases">
        <title>The draft genome sequence of Vibrio algivorus M1486.</title>
        <authorList>
            <person name="Meng X."/>
        </authorList>
    </citation>
    <scope>NUCLEOTIDE SEQUENCE [LARGE SCALE GENOMIC DNA]</scope>
    <source>
        <strain evidence="1 2">M1486</strain>
    </source>
</reference>
<evidence type="ECO:0000313" key="2">
    <source>
        <dbReference type="Proteomes" id="UP000319828"/>
    </source>
</evidence>
<accession>A0A557P9Q5</accession>
<dbReference type="EMBL" id="VMKJ01000010">
    <property type="protein sequence ID" value="TVO37379.1"/>
    <property type="molecule type" value="Genomic_DNA"/>
</dbReference>
<protein>
    <submittedName>
        <fullName evidence="1">Uncharacterized protein</fullName>
    </submittedName>
</protein>
<dbReference type="Proteomes" id="UP000319828">
    <property type="component" value="Unassembled WGS sequence"/>
</dbReference>
<dbReference type="AlphaFoldDB" id="A0A557P9Q5"/>
<name>A0A557P9Q5_9VIBR</name>
<sequence>MNNLHDYPPDWDKPEIIDSPVFRGLLSNNVEALFDQRGVNDDFMVALSKVQPNDLGCDLLTALVLFLKGVNTERRTFDFEYARELYDGLKVLKLEMGSIAQEYVLESTKQDFSELQRHD</sequence>
<dbReference type="RefSeq" id="WP_144387890.1">
    <property type="nucleotide sequence ID" value="NZ_CANNCB010000017.1"/>
</dbReference>